<accession>A0A6J7K6K5</accession>
<sequence>MEAGAVHDTTDCAFAFDVAVTDVGAPGAVAGMAPAEATDAGPVPNEFVAVTVNVYEVPFVRPTTAHEVVGAVALQVNDPGEDVTV</sequence>
<reference evidence="1" key="1">
    <citation type="submission" date="2020-05" db="EMBL/GenBank/DDBJ databases">
        <authorList>
            <person name="Chiriac C."/>
            <person name="Salcher M."/>
            <person name="Ghai R."/>
            <person name="Kavagutti S V."/>
        </authorList>
    </citation>
    <scope>NUCLEOTIDE SEQUENCE</scope>
</reference>
<proteinExistence type="predicted"/>
<name>A0A6J7K6K5_9ZZZZ</name>
<protein>
    <submittedName>
        <fullName evidence="1">Unannotated protein</fullName>
    </submittedName>
</protein>
<organism evidence="1">
    <name type="scientific">freshwater metagenome</name>
    <dbReference type="NCBI Taxonomy" id="449393"/>
    <lineage>
        <taxon>unclassified sequences</taxon>
        <taxon>metagenomes</taxon>
        <taxon>ecological metagenomes</taxon>
    </lineage>
</organism>
<dbReference type="AlphaFoldDB" id="A0A6J7K6K5"/>
<gene>
    <name evidence="1" type="ORF">UFOPK3733_01837</name>
</gene>
<evidence type="ECO:0000313" key="1">
    <source>
        <dbReference type="EMBL" id="CAB4950399.1"/>
    </source>
</evidence>
<dbReference type="EMBL" id="CAFBNC010000122">
    <property type="protein sequence ID" value="CAB4950399.1"/>
    <property type="molecule type" value="Genomic_DNA"/>
</dbReference>